<name>A0ABR6KG22_9BACT</name>
<gene>
    <name evidence="1" type="ORF">GGQ57_000325</name>
</gene>
<dbReference type="Proteomes" id="UP000533637">
    <property type="component" value="Unassembled WGS sequence"/>
</dbReference>
<organism evidence="1 2">
    <name type="scientific">Parabacteroides faecis</name>
    <dbReference type="NCBI Taxonomy" id="1217282"/>
    <lineage>
        <taxon>Bacteria</taxon>
        <taxon>Pseudomonadati</taxon>
        <taxon>Bacteroidota</taxon>
        <taxon>Bacteroidia</taxon>
        <taxon>Bacteroidales</taxon>
        <taxon>Tannerellaceae</taxon>
        <taxon>Parabacteroides</taxon>
    </lineage>
</organism>
<keyword evidence="2" id="KW-1185">Reference proteome</keyword>
<proteinExistence type="predicted"/>
<evidence type="ECO:0000313" key="2">
    <source>
        <dbReference type="Proteomes" id="UP000533637"/>
    </source>
</evidence>
<accession>A0ABR6KG22</accession>
<sequence length="54" mass="6134">MKQVRLQAEADYRLMVELVNALVLINGDAAYATFIDHVNVFRPPENSNQDPQDC</sequence>
<evidence type="ECO:0000313" key="1">
    <source>
        <dbReference type="EMBL" id="MBB4620451.1"/>
    </source>
</evidence>
<comment type="caution">
    <text evidence="1">The sequence shown here is derived from an EMBL/GenBank/DDBJ whole genome shotgun (WGS) entry which is preliminary data.</text>
</comment>
<dbReference type="InterPro" id="IPR046228">
    <property type="entry name" value="DUF6261"/>
</dbReference>
<reference evidence="1 2" key="1">
    <citation type="submission" date="2020-08" db="EMBL/GenBank/DDBJ databases">
        <title>Genomic Encyclopedia of Type Strains, Phase IV (KMG-IV): sequencing the most valuable type-strain genomes for metagenomic binning, comparative biology and taxonomic classification.</title>
        <authorList>
            <person name="Goeker M."/>
        </authorList>
    </citation>
    <scope>NUCLEOTIDE SEQUENCE [LARGE SCALE GENOMIC DNA]</scope>
    <source>
        <strain evidence="1 2">DSM 102983</strain>
    </source>
</reference>
<dbReference type="EMBL" id="JACHOC010000001">
    <property type="protein sequence ID" value="MBB4620451.1"/>
    <property type="molecule type" value="Genomic_DNA"/>
</dbReference>
<dbReference type="Pfam" id="PF19775">
    <property type="entry name" value="DUF6261"/>
    <property type="match status" value="1"/>
</dbReference>
<dbReference type="RefSeq" id="WP_183668521.1">
    <property type="nucleotide sequence ID" value="NZ_BMPB01000010.1"/>
</dbReference>
<protein>
    <submittedName>
        <fullName evidence="1">Uncharacterized protein</fullName>
    </submittedName>
</protein>